<dbReference type="Proteomes" id="UP001156140">
    <property type="component" value="Unassembled WGS sequence"/>
</dbReference>
<proteinExistence type="predicted"/>
<dbReference type="RefSeq" id="WP_281736896.1">
    <property type="nucleotide sequence ID" value="NZ_JAKETQ010000003.1"/>
</dbReference>
<dbReference type="InterPro" id="IPR036278">
    <property type="entry name" value="Sialidase_sf"/>
</dbReference>
<comment type="caution">
    <text evidence="1">The sequence shown here is derived from an EMBL/GenBank/DDBJ whole genome shotgun (WGS) entry which is preliminary data.</text>
</comment>
<reference evidence="1" key="1">
    <citation type="submission" date="2022-03" db="EMBL/GenBank/DDBJ databases">
        <title>The complete genome sequence of a Methyloterrigena soli.</title>
        <authorList>
            <person name="Zi Z."/>
        </authorList>
    </citation>
    <scope>NUCLEOTIDE SEQUENCE</scope>
    <source>
        <strain evidence="1">M48</strain>
    </source>
</reference>
<dbReference type="CDD" id="cd15482">
    <property type="entry name" value="Sialidase_non-viral"/>
    <property type="match status" value="1"/>
</dbReference>
<accession>A0AA41UD11</accession>
<organism evidence="1 2">
    <name type="scientific">Paradevosia shaoguanensis</name>
    <dbReference type="NCBI Taxonomy" id="1335043"/>
    <lineage>
        <taxon>Bacteria</taxon>
        <taxon>Pseudomonadati</taxon>
        <taxon>Pseudomonadota</taxon>
        <taxon>Alphaproteobacteria</taxon>
        <taxon>Hyphomicrobiales</taxon>
        <taxon>Devosiaceae</taxon>
        <taxon>Paradevosia</taxon>
    </lineage>
</organism>
<dbReference type="SUPFAM" id="SSF50939">
    <property type="entry name" value="Sialidases"/>
    <property type="match status" value="1"/>
</dbReference>
<keyword evidence="2" id="KW-1185">Reference proteome</keyword>
<evidence type="ECO:0000313" key="1">
    <source>
        <dbReference type="EMBL" id="MCI0128832.1"/>
    </source>
</evidence>
<protein>
    <submittedName>
        <fullName evidence="1">Exo-alpha-sialidase</fullName>
    </submittedName>
</protein>
<dbReference type="AlphaFoldDB" id="A0AA41UD11"/>
<sequence length="396" mass="45071">MIPLSQVKYQPELSRTFLGSPSVVRLPDNALVVSHDYYGVGCPRNHESEESLTSIYRSEDNGATWVNITHIMNCYWSTLFYHNGALYIFGTSQQYGSIVIRRSDDGGYTWTHPTAPENGWLFAGGYYHDGPNYHCAPVAVTIHNGRIYKAFEDCTPCVWGTGFQACVVSAPVDADLLDAANWTMSNKLPFDPAWIPKEWGRTLKPGWREGNVVADPDGQLWDIMTFEAGPLEAEKSARIKIEDDGKRISFDPATGYFDLPGCKAKLTIRRDPVSGEYLTIGNALDDHAILRQWAREEDDSFTRFHKDHSMRQRNRVYVLASKDLWNWRRVKLLIKDETGLKPEDSIRLTGFQYTDWQFDGADDIIFAVRSAYRGAANFHDANRIFYGTIPNFRQLL</sequence>
<dbReference type="EMBL" id="JALAZD010000003">
    <property type="protein sequence ID" value="MCI0128832.1"/>
    <property type="molecule type" value="Genomic_DNA"/>
</dbReference>
<name>A0AA41UD11_9HYPH</name>
<gene>
    <name evidence="1" type="ORF">ML536_18515</name>
</gene>
<dbReference type="Gene3D" id="2.120.10.10">
    <property type="match status" value="1"/>
</dbReference>
<evidence type="ECO:0000313" key="2">
    <source>
        <dbReference type="Proteomes" id="UP001156140"/>
    </source>
</evidence>